<evidence type="ECO:0000256" key="7">
    <source>
        <dbReference type="ARBA" id="ARBA00023159"/>
    </source>
</evidence>
<evidence type="ECO:0000313" key="9">
    <source>
        <dbReference type="EMBL" id="KJE95266.1"/>
    </source>
</evidence>
<evidence type="ECO:0000256" key="3">
    <source>
        <dbReference type="ARBA" id="ARBA00022473"/>
    </source>
</evidence>
<evidence type="ECO:0000256" key="2">
    <source>
        <dbReference type="ARBA" id="ARBA00021000"/>
    </source>
</evidence>
<dbReference type="PANTHER" id="PTHR31931:SF2">
    <property type="entry name" value="PROTEIN CHURCHILL"/>
    <property type="match status" value="1"/>
</dbReference>
<gene>
    <name evidence="9" type="ORF">CAOG_005736</name>
</gene>
<dbReference type="AlphaFoldDB" id="A0A0D2UJJ2"/>
<dbReference type="InterPro" id="IPR009508">
    <property type="entry name" value="Transcrpt_activator_Churchill"/>
</dbReference>
<dbReference type="GO" id="GO:0045893">
    <property type="term" value="P:positive regulation of DNA-templated transcription"/>
    <property type="evidence" value="ECO:0007669"/>
    <property type="project" value="InterPro"/>
</dbReference>
<keyword evidence="3" id="KW-0217">Developmental protein</keyword>
<evidence type="ECO:0000313" key="10">
    <source>
        <dbReference type="Proteomes" id="UP000008743"/>
    </source>
</evidence>
<keyword evidence="4" id="KW-0479">Metal-binding</keyword>
<protein>
    <recommendedName>
        <fullName evidence="2">Protein Churchill</fullName>
    </recommendedName>
</protein>
<organism evidence="9 10">
    <name type="scientific">Capsaspora owczarzaki (strain ATCC 30864)</name>
    <dbReference type="NCBI Taxonomy" id="595528"/>
    <lineage>
        <taxon>Eukaryota</taxon>
        <taxon>Filasterea</taxon>
        <taxon>Capsaspora</taxon>
    </lineage>
</organism>
<dbReference type="OrthoDB" id="5954706at2759"/>
<keyword evidence="5" id="KW-0862">Zinc</keyword>
<keyword evidence="8" id="KW-0804">Transcription</keyword>
<sequence>MCRNCLKEDTPARGTTCLDTGAYLVNFKGCAQCQSFEFPREQDRKVDEDDETGEETVTFTHVCKQCNHVIAEHNYTFEIEDGYQEYTMECQLCGTADDTASVLPDDPRKAQTLF</sequence>
<evidence type="ECO:0000256" key="6">
    <source>
        <dbReference type="ARBA" id="ARBA00023015"/>
    </source>
</evidence>
<comment type="similarity">
    <text evidence="1">Belongs to the Churchill family.</text>
</comment>
<keyword evidence="6" id="KW-0805">Transcription regulation</keyword>
<dbReference type="GO" id="GO:0008270">
    <property type="term" value="F:zinc ion binding"/>
    <property type="evidence" value="ECO:0007669"/>
    <property type="project" value="InterPro"/>
</dbReference>
<dbReference type="InParanoid" id="A0A0D2UJJ2"/>
<reference evidence="10" key="1">
    <citation type="submission" date="2011-02" db="EMBL/GenBank/DDBJ databases">
        <title>The Genome Sequence of Capsaspora owczarzaki ATCC 30864.</title>
        <authorList>
            <person name="Russ C."/>
            <person name="Cuomo C."/>
            <person name="Burger G."/>
            <person name="Gray M.W."/>
            <person name="Holland P.W.H."/>
            <person name="King N."/>
            <person name="Lang F.B.F."/>
            <person name="Roger A.J."/>
            <person name="Ruiz-Trillo I."/>
            <person name="Young S.K."/>
            <person name="Zeng Q."/>
            <person name="Gargeya S."/>
            <person name="Alvarado L."/>
            <person name="Berlin A."/>
            <person name="Chapman S.B."/>
            <person name="Chen Z."/>
            <person name="Freedman E."/>
            <person name="Gellesch M."/>
            <person name="Goldberg J."/>
            <person name="Griggs A."/>
            <person name="Gujja S."/>
            <person name="Heilman E."/>
            <person name="Heiman D."/>
            <person name="Howarth C."/>
            <person name="Mehta T."/>
            <person name="Neiman D."/>
            <person name="Pearson M."/>
            <person name="Roberts A."/>
            <person name="Saif S."/>
            <person name="Shea T."/>
            <person name="Shenoy N."/>
            <person name="Sisk P."/>
            <person name="Stolte C."/>
            <person name="Sykes S."/>
            <person name="White J."/>
            <person name="Yandava C."/>
            <person name="Haas B."/>
            <person name="Nusbaum C."/>
            <person name="Birren B."/>
        </authorList>
    </citation>
    <scope>NUCLEOTIDE SEQUENCE</scope>
    <source>
        <strain evidence="10">ATCC 30864</strain>
    </source>
</reference>
<accession>A0A0D2UJJ2</accession>
<dbReference type="STRING" id="595528.A0A0D2UJJ2"/>
<proteinExistence type="inferred from homology"/>
<dbReference type="Gene3D" id="2.60.40.4240">
    <property type="entry name" value="Transcription activator, Churchill"/>
    <property type="match status" value="1"/>
</dbReference>
<dbReference type="PhylomeDB" id="A0A0D2UJJ2"/>
<dbReference type="RefSeq" id="XP_004346409.2">
    <property type="nucleotide sequence ID" value="XM_004346359.2"/>
</dbReference>
<dbReference type="Pfam" id="PF06573">
    <property type="entry name" value="Churchill"/>
    <property type="match status" value="1"/>
</dbReference>
<evidence type="ECO:0000256" key="4">
    <source>
        <dbReference type="ARBA" id="ARBA00022723"/>
    </source>
</evidence>
<name>A0A0D2UJJ2_CAPO3</name>
<evidence type="ECO:0000256" key="1">
    <source>
        <dbReference type="ARBA" id="ARBA00009577"/>
    </source>
</evidence>
<dbReference type="Proteomes" id="UP000008743">
    <property type="component" value="Unassembled WGS sequence"/>
</dbReference>
<keyword evidence="10" id="KW-1185">Reference proteome</keyword>
<dbReference type="EMBL" id="KE346368">
    <property type="protein sequence ID" value="KJE95266.1"/>
    <property type="molecule type" value="Genomic_DNA"/>
</dbReference>
<dbReference type="PANTHER" id="PTHR31931">
    <property type="entry name" value="PROTEIN CHURCHILL"/>
    <property type="match status" value="1"/>
</dbReference>
<evidence type="ECO:0000256" key="8">
    <source>
        <dbReference type="ARBA" id="ARBA00023163"/>
    </source>
</evidence>
<keyword evidence="7" id="KW-0010">Activator</keyword>
<dbReference type="GO" id="GO:0008543">
    <property type="term" value="P:fibroblast growth factor receptor signaling pathway"/>
    <property type="evidence" value="ECO:0007669"/>
    <property type="project" value="TreeGrafter"/>
</dbReference>
<dbReference type="InterPro" id="IPR038543">
    <property type="entry name" value="Churchill_sf"/>
</dbReference>
<evidence type="ECO:0000256" key="5">
    <source>
        <dbReference type="ARBA" id="ARBA00022833"/>
    </source>
</evidence>